<protein>
    <submittedName>
        <fullName evidence="2">Cyclin-like F-box</fullName>
    </submittedName>
</protein>
<dbReference type="EMBL" id="AZHB01000030">
    <property type="protein sequence ID" value="OAA54192.1"/>
    <property type="molecule type" value="Genomic_DNA"/>
</dbReference>
<dbReference type="RefSeq" id="XP_018700765.1">
    <property type="nucleotide sequence ID" value="XM_018852022.1"/>
</dbReference>
<dbReference type="Proteomes" id="UP000076744">
    <property type="component" value="Unassembled WGS sequence"/>
</dbReference>
<evidence type="ECO:0000313" key="2">
    <source>
        <dbReference type="EMBL" id="OAA54192.1"/>
    </source>
</evidence>
<keyword evidence="1" id="KW-0472">Membrane</keyword>
<reference evidence="2 3" key="1">
    <citation type="journal article" date="2016" name="Genome Biol. Evol.">
        <title>Divergent and convergent evolution of fungal pathogenicity.</title>
        <authorList>
            <person name="Shang Y."/>
            <person name="Xiao G."/>
            <person name="Zheng P."/>
            <person name="Cen K."/>
            <person name="Zhan S."/>
            <person name="Wang C."/>
        </authorList>
    </citation>
    <scope>NUCLEOTIDE SEQUENCE [LARGE SCALE GENOMIC DNA]</scope>
    <source>
        <strain evidence="2 3">ARSEF 2679</strain>
    </source>
</reference>
<evidence type="ECO:0000256" key="1">
    <source>
        <dbReference type="SAM" id="Phobius"/>
    </source>
</evidence>
<accession>A0A162IYV0</accession>
<keyword evidence="3" id="KW-1185">Reference proteome</keyword>
<evidence type="ECO:0000313" key="3">
    <source>
        <dbReference type="Proteomes" id="UP000076744"/>
    </source>
</evidence>
<dbReference type="GeneID" id="30024711"/>
<proteinExistence type="predicted"/>
<sequence>MTLGYSRKTHDPWHFPTDGAAGEHICSMAVGVRRFPLHEENPDELAEYLEITTNWGRQAAVGLKEKNMEMRKLLVAPGTSITGLYGSFVSYSWIPQVLLRY</sequence>
<organism evidence="2 3">
    <name type="scientific">Cordyceps fumosorosea (strain ARSEF 2679)</name>
    <name type="common">Isaria fumosorosea</name>
    <dbReference type="NCBI Taxonomy" id="1081104"/>
    <lineage>
        <taxon>Eukaryota</taxon>
        <taxon>Fungi</taxon>
        <taxon>Dikarya</taxon>
        <taxon>Ascomycota</taxon>
        <taxon>Pezizomycotina</taxon>
        <taxon>Sordariomycetes</taxon>
        <taxon>Hypocreomycetidae</taxon>
        <taxon>Hypocreales</taxon>
        <taxon>Cordycipitaceae</taxon>
        <taxon>Cordyceps</taxon>
    </lineage>
</organism>
<dbReference type="OrthoDB" id="5273847at2759"/>
<name>A0A162IYV0_CORFA</name>
<dbReference type="AlphaFoldDB" id="A0A162IYV0"/>
<keyword evidence="1" id="KW-1133">Transmembrane helix</keyword>
<feature type="transmembrane region" description="Helical" evidence="1">
    <location>
        <begin position="73"/>
        <end position="94"/>
    </location>
</feature>
<keyword evidence="1" id="KW-0812">Transmembrane</keyword>
<dbReference type="STRING" id="1081104.A0A162IYV0"/>
<gene>
    <name evidence="2" type="ORF">ISF_08419</name>
</gene>
<comment type="caution">
    <text evidence="2">The sequence shown here is derived from an EMBL/GenBank/DDBJ whole genome shotgun (WGS) entry which is preliminary data.</text>
</comment>